<evidence type="ECO:0000313" key="1">
    <source>
        <dbReference type="EMBL" id="SHE95183.1"/>
    </source>
</evidence>
<protein>
    <recommendedName>
        <fullName evidence="3">Helix-turn-helix domain-containing protein</fullName>
    </recommendedName>
</protein>
<accession>A0A1M4XPJ1</accession>
<dbReference type="STRING" id="1297750.SAMN05444405_10487"/>
<reference evidence="1 2" key="1">
    <citation type="submission" date="2016-11" db="EMBL/GenBank/DDBJ databases">
        <authorList>
            <person name="Jaros S."/>
            <person name="Januszkiewicz K."/>
            <person name="Wedrychowicz H."/>
        </authorList>
    </citation>
    <scope>NUCLEOTIDE SEQUENCE [LARGE SCALE GENOMIC DNA]</scope>
    <source>
        <strain evidence="1 2">DSM 26991</strain>
    </source>
</reference>
<dbReference type="EMBL" id="FQTV01000004">
    <property type="protein sequence ID" value="SHE95183.1"/>
    <property type="molecule type" value="Genomic_DNA"/>
</dbReference>
<proteinExistence type="predicted"/>
<sequence>MGMNYIELINDFWRLHTEEQFTPAEGLMYMHLLDVSNHLGWKNPFKQANARIASVLGVTEKTIVTARRHLEEAGLIEYKHGQGRRYVSSYTLLKVDENAPEKGTQKVEIKDPFYNIQNNKGTRKSTQKVEIKDPYSGGNTTVNIKHKQKETKEYNILSPKEDNIPSTPEGVKASNGKKSTITALPFKKITELWNETCTSYAKVLNLSESRKNKIRIRVEEMGGIEKALPVLQQIFTNVQNNLFLKGQNQRGWKASFDWIFENDKNWVKVFEGNYDNDKNYKNSGEHTSSDGAKEKRDREFAEHIATQMGWGNKNAETAGIEELINSVRIG</sequence>
<gene>
    <name evidence="1" type="ORF">SAMN05444405_10487</name>
</gene>
<evidence type="ECO:0008006" key="3">
    <source>
        <dbReference type="Google" id="ProtNLM"/>
    </source>
</evidence>
<dbReference type="AlphaFoldDB" id="A0A1M4XPJ1"/>
<name>A0A1M4XPJ1_9BACE</name>
<keyword evidence="2" id="KW-1185">Reference proteome</keyword>
<evidence type="ECO:0000313" key="2">
    <source>
        <dbReference type="Proteomes" id="UP000184509"/>
    </source>
</evidence>
<organism evidence="1 2">
    <name type="scientific">Bacteroides luti</name>
    <dbReference type="NCBI Taxonomy" id="1297750"/>
    <lineage>
        <taxon>Bacteria</taxon>
        <taxon>Pseudomonadati</taxon>
        <taxon>Bacteroidota</taxon>
        <taxon>Bacteroidia</taxon>
        <taxon>Bacteroidales</taxon>
        <taxon>Bacteroidaceae</taxon>
        <taxon>Bacteroides</taxon>
    </lineage>
</organism>
<dbReference type="Proteomes" id="UP000184509">
    <property type="component" value="Unassembled WGS sequence"/>
</dbReference>